<dbReference type="Proteomes" id="UP000233551">
    <property type="component" value="Unassembled WGS sequence"/>
</dbReference>
<evidence type="ECO:0000313" key="8">
    <source>
        <dbReference type="Proteomes" id="UP000233551"/>
    </source>
</evidence>
<evidence type="ECO:0000256" key="3">
    <source>
        <dbReference type="ARBA" id="ARBA00022750"/>
    </source>
</evidence>
<dbReference type="InterPro" id="IPR012337">
    <property type="entry name" value="RNaseH-like_sf"/>
</dbReference>
<dbReference type="InterPro" id="IPR013103">
    <property type="entry name" value="RVT_2"/>
</dbReference>
<accession>A0A2I0L3J1</accession>
<keyword evidence="2" id="KW-0479">Metal-binding</keyword>
<gene>
    <name evidence="7" type="ORF">CRG98_004307</name>
</gene>
<dbReference type="Pfam" id="PF22936">
    <property type="entry name" value="Pol_BBD"/>
    <property type="match status" value="1"/>
</dbReference>
<feature type="domain" description="Integrase catalytic" evidence="6">
    <location>
        <begin position="158"/>
        <end position="323"/>
    </location>
</feature>
<dbReference type="InterPro" id="IPR036397">
    <property type="entry name" value="RNaseH_sf"/>
</dbReference>
<dbReference type="SUPFAM" id="SSF56672">
    <property type="entry name" value="DNA/RNA polymerases"/>
    <property type="match status" value="1"/>
</dbReference>
<dbReference type="STRING" id="22663.A0A2I0L3J1"/>
<dbReference type="GO" id="GO:0046872">
    <property type="term" value="F:metal ion binding"/>
    <property type="evidence" value="ECO:0007669"/>
    <property type="project" value="UniProtKB-KW"/>
</dbReference>
<sequence length="801" mass="92327">MENLLFCRDLYDPIEGDSGKPKDKDDKVWERTNRKTIGLIRQWIDNSIYHHVAQETNAKVLWDKLTNLYKRKTLQNKDSTWVANTGASFLVTPHRDFFSSYTTGDYGYVKMGNGQSCKIVSIGDVCLEIELGCKLLMKKLSKGSLIVARGQKTDTLYRLHARHNSGQVNIAEDYPIELWHMRLGHISEKDDHSRKVWAYPMRTKDQVTEIFKNFHIAVERETGMKLKCVRANNGGEYRGPFENYCRTHGIKLEKTVQKTPQQNGLAERMNCIIVERVRCMLSQAKLFKSFWGEAMRTAVDLINLTPSVALDGDVPQQVWTSKKVSYKHLRVFGCKASIHIPRDERSKLDAKVKQCIFLGFAHEEFGYRFWDLDSKKIIKSMNVVFFEDQTIEDLQKLEKTRVGSPHEISIHVSVDVEHPLEEVPGEYEETTTGGEIPQVDDDVTTDDIGSQLQLEPADNLPKRSDRTENSRPRYKARLVVKGFNQKKGVDFEEIFSPVVKMSSIRVVLALADSLNLEIEQLDVKTTFLHGDLEEEIYMEQPEGFRVKCKKHLVCRLRKSLYGLKQAPRQWYRMFDSFMLNHGYKRTTSDHCVFVKQFSDGDFIILLLYVDDMLLIGHDMSKIAELKKELSKSFAMKDLGPAKQILGMHISRDRSSGKIWLSQEKYIEKILDQFNMGNAEQFHHHLLLISNLARSNVLQVRRRKKSEESSVLISCRKFNVCHGLYKARYRSFCWGSYFMAIRASKVHRFVYNGSRIHCDNRKLQGDVVVAKVFVGVELKARKGLASGDTSRPPLPDEVVRES</sequence>
<organism evidence="7 8">
    <name type="scientific">Punica granatum</name>
    <name type="common">Pomegranate</name>
    <dbReference type="NCBI Taxonomy" id="22663"/>
    <lineage>
        <taxon>Eukaryota</taxon>
        <taxon>Viridiplantae</taxon>
        <taxon>Streptophyta</taxon>
        <taxon>Embryophyta</taxon>
        <taxon>Tracheophyta</taxon>
        <taxon>Spermatophyta</taxon>
        <taxon>Magnoliopsida</taxon>
        <taxon>eudicotyledons</taxon>
        <taxon>Gunneridae</taxon>
        <taxon>Pentapetalae</taxon>
        <taxon>rosids</taxon>
        <taxon>malvids</taxon>
        <taxon>Myrtales</taxon>
        <taxon>Lythraceae</taxon>
        <taxon>Punica</taxon>
    </lineage>
</organism>
<dbReference type="Pfam" id="PF25597">
    <property type="entry name" value="SH3_retrovirus"/>
    <property type="match status" value="1"/>
</dbReference>
<evidence type="ECO:0000256" key="4">
    <source>
        <dbReference type="ARBA" id="ARBA00022801"/>
    </source>
</evidence>
<dbReference type="PANTHER" id="PTHR42648:SF28">
    <property type="entry name" value="TRANSPOSON-ENCODED PROTEIN WITH RIBONUCLEASE H-LIKE AND RETROVIRUS ZINC FINGER-LIKE DOMAINS"/>
    <property type="match status" value="1"/>
</dbReference>
<keyword evidence="3" id="KW-0064">Aspartyl protease</keyword>
<evidence type="ECO:0000259" key="6">
    <source>
        <dbReference type="PROSITE" id="PS50994"/>
    </source>
</evidence>
<dbReference type="InterPro" id="IPR054722">
    <property type="entry name" value="PolX-like_BBD"/>
</dbReference>
<dbReference type="Pfam" id="PF07727">
    <property type="entry name" value="RVT_2"/>
    <property type="match status" value="1"/>
</dbReference>
<dbReference type="Gene3D" id="3.30.420.10">
    <property type="entry name" value="Ribonuclease H-like superfamily/Ribonuclease H"/>
    <property type="match status" value="1"/>
</dbReference>
<evidence type="ECO:0000256" key="2">
    <source>
        <dbReference type="ARBA" id="ARBA00022723"/>
    </source>
</evidence>
<dbReference type="PROSITE" id="PS50994">
    <property type="entry name" value="INTEGRASE"/>
    <property type="match status" value="1"/>
</dbReference>
<dbReference type="EMBL" id="PGOL01000180">
    <property type="protein sequence ID" value="PKI75267.1"/>
    <property type="molecule type" value="Genomic_DNA"/>
</dbReference>
<keyword evidence="4" id="KW-0378">Hydrolase</keyword>
<dbReference type="PANTHER" id="PTHR42648">
    <property type="entry name" value="TRANSPOSASE, PUTATIVE-RELATED"/>
    <property type="match status" value="1"/>
</dbReference>
<dbReference type="GO" id="GO:0004190">
    <property type="term" value="F:aspartic-type endopeptidase activity"/>
    <property type="evidence" value="ECO:0007669"/>
    <property type="project" value="UniProtKB-KW"/>
</dbReference>
<reference evidence="7 8" key="1">
    <citation type="submission" date="2017-11" db="EMBL/GenBank/DDBJ databases">
        <title>De-novo sequencing of pomegranate (Punica granatum L.) genome.</title>
        <authorList>
            <person name="Akparov Z."/>
            <person name="Amiraslanov A."/>
            <person name="Hajiyeva S."/>
            <person name="Abbasov M."/>
            <person name="Kaur K."/>
            <person name="Hamwieh A."/>
            <person name="Solovyev V."/>
            <person name="Salamov A."/>
            <person name="Braich B."/>
            <person name="Kosarev P."/>
            <person name="Mahmoud A."/>
            <person name="Hajiyev E."/>
            <person name="Babayeva S."/>
            <person name="Izzatullayeva V."/>
            <person name="Mammadov A."/>
            <person name="Mammadov A."/>
            <person name="Sharifova S."/>
            <person name="Ojaghi J."/>
            <person name="Eynullazada K."/>
            <person name="Bayramov B."/>
            <person name="Abdulazimova A."/>
            <person name="Shahmuradov I."/>
        </authorList>
    </citation>
    <scope>NUCLEOTIDE SEQUENCE [LARGE SCALE GENOMIC DNA]</scope>
    <source>
        <strain evidence="8">cv. AG2017</strain>
        <tissue evidence="7">Leaf</tissue>
    </source>
</reference>
<keyword evidence="8" id="KW-1185">Reference proteome</keyword>
<comment type="caution">
    <text evidence="7">The sequence shown here is derived from an EMBL/GenBank/DDBJ whole genome shotgun (WGS) entry which is preliminary data.</text>
</comment>
<dbReference type="InterPro" id="IPR039537">
    <property type="entry name" value="Retrotran_Ty1/copia-like"/>
</dbReference>
<dbReference type="GO" id="GO:0015074">
    <property type="term" value="P:DNA integration"/>
    <property type="evidence" value="ECO:0007669"/>
    <property type="project" value="InterPro"/>
</dbReference>
<evidence type="ECO:0000313" key="7">
    <source>
        <dbReference type="EMBL" id="PKI75267.1"/>
    </source>
</evidence>
<evidence type="ECO:0000256" key="5">
    <source>
        <dbReference type="SAM" id="MobiDB-lite"/>
    </source>
</evidence>
<feature type="compositionally biased region" description="Basic and acidic residues" evidence="5">
    <location>
        <begin position="460"/>
        <end position="471"/>
    </location>
</feature>
<protein>
    <recommendedName>
        <fullName evidence="6">Integrase catalytic domain-containing protein</fullName>
    </recommendedName>
</protein>
<dbReference type="AlphaFoldDB" id="A0A2I0L3J1"/>
<name>A0A2I0L3J1_PUNGR</name>
<dbReference type="Pfam" id="PF14223">
    <property type="entry name" value="Retrotran_gag_2"/>
    <property type="match status" value="1"/>
</dbReference>
<feature type="region of interest" description="Disordered" evidence="5">
    <location>
        <begin position="451"/>
        <end position="471"/>
    </location>
</feature>
<evidence type="ECO:0000256" key="1">
    <source>
        <dbReference type="ARBA" id="ARBA00022670"/>
    </source>
</evidence>
<dbReference type="GO" id="GO:0003676">
    <property type="term" value="F:nucleic acid binding"/>
    <property type="evidence" value="ECO:0007669"/>
    <property type="project" value="InterPro"/>
</dbReference>
<keyword evidence="1" id="KW-0645">Protease</keyword>
<dbReference type="SUPFAM" id="SSF53098">
    <property type="entry name" value="Ribonuclease H-like"/>
    <property type="match status" value="1"/>
</dbReference>
<dbReference type="InterPro" id="IPR057670">
    <property type="entry name" value="SH3_retrovirus"/>
</dbReference>
<dbReference type="InterPro" id="IPR043502">
    <property type="entry name" value="DNA/RNA_pol_sf"/>
</dbReference>
<proteinExistence type="predicted"/>
<dbReference type="GO" id="GO:0006508">
    <property type="term" value="P:proteolysis"/>
    <property type="evidence" value="ECO:0007669"/>
    <property type="project" value="UniProtKB-KW"/>
</dbReference>
<dbReference type="InterPro" id="IPR001584">
    <property type="entry name" value="Integrase_cat-core"/>
</dbReference>